<evidence type="ECO:0000256" key="2">
    <source>
        <dbReference type="ARBA" id="ARBA00023136"/>
    </source>
</evidence>
<comment type="subcellular location">
    <subcellularLocation>
        <location evidence="1">Membrane</location>
        <topology evidence="1">Single-pass membrane protein</topology>
    </subcellularLocation>
</comment>
<dbReference type="PANTHER" id="PTHR23278:SF32">
    <property type="entry name" value="NEUROMUSCULIN, ISOFORM E"/>
    <property type="match status" value="1"/>
</dbReference>
<dbReference type="Gene3D" id="2.60.40.10">
    <property type="entry name" value="Immunoglobulins"/>
    <property type="match status" value="5"/>
</dbReference>
<gene>
    <name evidence="8" type="ORF">RR48_09352</name>
</gene>
<dbReference type="PANTHER" id="PTHR23278">
    <property type="entry name" value="SIDESTEP PROTEIN"/>
    <property type="match status" value="1"/>
</dbReference>
<dbReference type="GO" id="GO:0016020">
    <property type="term" value="C:membrane"/>
    <property type="evidence" value="ECO:0007669"/>
    <property type="project" value="UniProtKB-SubCell"/>
</dbReference>
<dbReference type="FunCoup" id="A0A194RDG7">
    <property type="interactions" value="32"/>
</dbReference>
<reference evidence="8 9" key="1">
    <citation type="journal article" date="2015" name="Nat. Commun.">
        <title>Outbred genome sequencing and CRISPR/Cas9 gene editing in butterflies.</title>
        <authorList>
            <person name="Li X."/>
            <person name="Fan D."/>
            <person name="Zhang W."/>
            <person name="Liu G."/>
            <person name="Zhang L."/>
            <person name="Zhao L."/>
            <person name="Fang X."/>
            <person name="Chen L."/>
            <person name="Dong Y."/>
            <person name="Chen Y."/>
            <person name="Ding Y."/>
            <person name="Zhao R."/>
            <person name="Feng M."/>
            <person name="Zhu Y."/>
            <person name="Feng Y."/>
            <person name="Jiang X."/>
            <person name="Zhu D."/>
            <person name="Xiang H."/>
            <person name="Feng X."/>
            <person name="Li S."/>
            <person name="Wang J."/>
            <person name="Zhang G."/>
            <person name="Kronforst M.R."/>
            <person name="Wang W."/>
        </authorList>
    </citation>
    <scope>NUCLEOTIDE SEQUENCE [LARGE SCALE GENOMIC DNA]</scope>
    <source>
        <strain evidence="8">Ya'a_city_454_Pm</strain>
        <tissue evidence="8">Whole body</tissue>
    </source>
</reference>
<keyword evidence="9" id="KW-1185">Reference proteome</keyword>
<keyword evidence="6" id="KW-0732">Signal</keyword>
<evidence type="ECO:0000256" key="4">
    <source>
        <dbReference type="SAM" id="MobiDB-lite"/>
    </source>
</evidence>
<dbReference type="SUPFAM" id="SSF48726">
    <property type="entry name" value="Immunoglobulin"/>
    <property type="match status" value="5"/>
</dbReference>
<feature type="domain" description="Ig-like" evidence="7">
    <location>
        <begin position="258"/>
        <end position="359"/>
    </location>
</feature>
<feature type="domain" description="Ig-like" evidence="7">
    <location>
        <begin position="23"/>
        <end position="144"/>
    </location>
</feature>
<evidence type="ECO:0000313" key="9">
    <source>
        <dbReference type="Proteomes" id="UP000053240"/>
    </source>
</evidence>
<dbReference type="EMBL" id="KQ460397">
    <property type="protein sequence ID" value="KPJ15325.1"/>
    <property type="molecule type" value="Genomic_DNA"/>
</dbReference>
<dbReference type="InterPro" id="IPR013162">
    <property type="entry name" value="CD80_C2-set"/>
</dbReference>
<dbReference type="AlphaFoldDB" id="A0A194RDG7"/>
<dbReference type="InterPro" id="IPR036116">
    <property type="entry name" value="FN3_sf"/>
</dbReference>
<dbReference type="Pfam" id="PF08205">
    <property type="entry name" value="C2-set_2"/>
    <property type="match status" value="1"/>
</dbReference>
<dbReference type="InterPro" id="IPR003599">
    <property type="entry name" value="Ig_sub"/>
</dbReference>
<protein>
    <submittedName>
        <fullName evidence="8">Hemicentin-1</fullName>
    </submittedName>
</protein>
<feature type="domain" description="Ig-like" evidence="7">
    <location>
        <begin position="154"/>
        <end position="251"/>
    </location>
</feature>
<keyword evidence="3" id="KW-1015">Disulfide bond</keyword>
<sequence length="811" mass="89380">MSIVECVQKIILAFLLFAISKSPSATQNSIISGSALTPVAGTVTRVSSVAGGDADLPCDSRPPLHNDSLLLVVWYRDDNPVYSYDTRVQGPTAHWTDDAFAERSRWLGMPHSALRLRNVQARDRAVYRCRVDFQVSPTRNYRIALDVIELPNKPVIFDEYGNEVSGVAGPYYEGTDFKLICSVSGGNPIPRVQWLQGDTVLATLGVGEIQLGPTRSLNLLIRNASRSHFTTVYTCTADNTLLAPPQRSTVRVDLYLRPLTVEILSREQPLSVGRKADLWCKSTGARPPATITWWLSGKKLNSETKQQISYKKMTMEEGNETQSLLQWTPQKEHNGQILACRAEHTKFNQSTIESRLTLNIYYVPIARMHLGSKMNPNDIEEGDDVYFECEVDANPPAYKVVWEHNGVLLQNNPPNGVILTGNTNLALRNVSRHQAGKYTCTASNVEGDGKSPPLHLQVVYRPVCRRGEVKLIGAALQEPSSVECEVDAFPPPNTFEWTLNNSATSIKVDPDRFSIDASAGKSILTYLPVSEIDYGTLSCRATNLAGQQVTPCMYTLLPATRPDPPTNCTVYNLTHDSLDLMCLPGYEGGLQCVFVAEVWANEGLVVNASNGAALWNLRRLGAKRQLKIIVYAANARGRSEHVIFTVETAPRLSPRTEAQEAWEVNWAVGGVLGAACTVALILCLALIATRLRHRSRDYEVTMQLAKNQKSTPLKRQSPDDRNPDLIPLNKGADCPPDPPHYSTVVNKQEAKNSNSSQSLVSTQTPNTPLSPLTHNSETQIDRTGINGAARLHREVVTTRTPLLAAHQESCV</sequence>
<dbReference type="InterPro" id="IPR007110">
    <property type="entry name" value="Ig-like_dom"/>
</dbReference>
<dbReference type="InterPro" id="IPR036179">
    <property type="entry name" value="Ig-like_dom_sf"/>
</dbReference>
<dbReference type="SMART" id="SM00409">
    <property type="entry name" value="IG"/>
    <property type="match status" value="5"/>
</dbReference>
<feature type="domain" description="Ig-like" evidence="7">
    <location>
        <begin position="473"/>
        <end position="550"/>
    </location>
</feature>
<evidence type="ECO:0000256" key="5">
    <source>
        <dbReference type="SAM" id="Phobius"/>
    </source>
</evidence>
<dbReference type="CDD" id="cd00096">
    <property type="entry name" value="Ig"/>
    <property type="match status" value="1"/>
</dbReference>
<evidence type="ECO:0000313" key="8">
    <source>
        <dbReference type="EMBL" id="KPJ15325.1"/>
    </source>
</evidence>
<feature type="compositionally biased region" description="Polar residues" evidence="4">
    <location>
        <begin position="743"/>
        <end position="778"/>
    </location>
</feature>
<accession>A0A194RDG7</accession>
<dbReference type="InParanoid" id="A0A194RDG7"/>
<dbReference type="SMART" id="SM00408">
    <property type="entry name" value="IGc2"/>
    <property type="match status" value="4"/>
</dbReference>
<dbReference type="SUPFAM" id="SSF49265">
    <property type="entry name" value="Fibronectin type III"/>
    <property type="match status" value="1"/>
</dbReference>
<dbReference type="KEGG" id="pmac:106710562"/>
<feature type="region of interest" description="Disordered" evidence="4">
    <location>
        <begin position="703"/>
        <end position="780"/>
    </location>
</feature>
<dbReference type="Pfam" id="PF13927">
    <property type="entry name" value="Ig_3"/>
    <property type="match status" value="3"/>
</dbReference>
<keyword evidence="5" id="KW-1133">Transmembrane helix</keyword>
<dbReference type="STRING" id="76193.A0A194RDG7"/>
<dbReference type="InterPro" id="IPR003598">
    <property type="entry name" value="Ig_sub2"/>
</dbReference>
<dbReference type="Proteomes" id="UP000053240">
    <property type="component" value="Unassembled WGS sequence"/>
</dbReference>
<dbReference type="PROSITE" id="PS50835">
    <property type="entry name" value="IG_LIKE"/>
    <property type="match status" value="5"/>
</dbReference>
<evidence type="ECO:0000256" key="6">
    <source>
        <dbReference type="SAM" id="SignalP"/>
    </source>
</evidence>
<feature type="compositionally biased region" description="Polar residues" evidence="4">
    <location>
        <begin position="704"/>
        <end position="714"/>
    </location>
</feature>
<feature type="domain" description="Ig-like" evidence="7">
    <location>
        <begin position="364"/>
        <end position="457"/>
    </location>
</feature>
<evidence type="ECO:0000259" key="7">
    <source>
        <dbReference type="PROSITE" id="PS50835"/>
    </source>
</evidence>
<evidence type="ECO:0000256" key="1">
    <source>
        <dbReference type="ARBA" id="ARBA00004167"/>
    </source>
</evidence>
<name>A0A194RDG7_PAPMA</name>
<keyword evidence="5" id="KW-0812">Transmembrane</keyword>
<proteinExistence type="predicted"/>
<feature type="chain" id="PRO_5008265101" evidence="6">
    <location>
        <begin position="26"/>
        <end position="811"/>
    </location>
</feature>
<feature type="signal peptide" evidence="6">
    <location>
        <begin position="1"/>
        <end position="25"/>
    </location>
</feature>
<organism evidence="8 9">
    <name type="scientific">Papilio machaon</name>
    <name type="common">Old World swallowtail butterfly</name>
    <dbReference type="NCBI Taxonomy" id="76193"/>
    <lineage>
        <taxon>Eukaryota</taxon>
        <taxon>Metazoa</taxon>
        <taxon>Ecdysozoa</taxon>
        <taxon>Arthropoda</taxon>
        <taxon>Hexapoda</taxon>
        <taxon>Insecta</taxon>
        <taxon>Pterygota</taxon>
        <taxon>Neoptera</taxon>
        <taxon>Endopterygota</taxon>
        <taxon>Lepidoptera</taxon>
        <taxon>Glossata</taxon>
        <taxon>Ditrysia</taxon>
        <taxon>Papilionoidea</taxon>
        <taxon>Papilionidae</taxon>
        <taxon>Papilioninae</taxon>
        <taxon>Papilio</taxon>
    </lineage>
</organism>
<evidence type="ECO:0000256" key="3">
    <source>
        <dbReference type="ARBA" id="ARBA00023157"/>
    </source>
</evidence>
<feature type="transmembrane region" description="Helical" evidence="5">
    <location>
        <begin position="666"/>
        <end position="688"/>
    </location>
</feature>
<dbReference type="InterPro" id="IPR013783">
    <property type="entry name" value="Ig-like_fold"/>
</dbReference>
<keyword evidence="2 5" id="KW-0472">Membrane</keyword>